<dbReference type="Pfam" id="PF02687">
    <property type="entry name" value="FtsX"/>
    <property type="match status" value="2"/>
</dbReference>
<dbReference type="EMBL" id="CEKZ01000022">
    <property type="protein sequence ID" value="CEQ04919.1"/>
    <property type="molecule type" value="Genomic_DNA"/>
</dbReference>
<accession>A0A0C7RA93</accession>
<evidence type="ECO:0000256" key="2">
    <source>
        <dbReference type="ARBA" id="ARBA00022475"/>
    </source>
</evidence>
<feature type="transmembrane region" description="Helical" evidence="7">
    <location>
        <begin position="260"/>
        <end position="276"/>
    </location>
</feature>
<evidence type="ECO:0000313" key="10">
    <source>
        <dbReference type="Proteomes" id="UP000049127"/>
    </source>
</evidence>
<dbReference type="Proteomes" id="UP000049127">
    <property type="component" value="Unassembled WGS sequence"/>
</dbReference>
<evidence type="ECO:0000256" key="4">
    <source>
        <dbReference type="ARBA" id="ARBA00022989"/>
    </source>
</evidence>
<protein>
    <submittedName>
        <fullName evidence="9">Lipoprotein release ABC transporter permease</fullName>
    </submittedName>
</protein>
<feature type="transmembrane region" description="Helical" evidence="7">
    <location>
        <begin position="28"/>
        <end position="51"/>
    </location>
</feature>
<evidence type="ECO:0000256" key="5">
    <source>
        <dbReference type="ARBA" id="ARBA00023136"/>
    </source>
</evidence>
<dbReference type="GO" id="GO:0005886">
    <property type="term" value="C:plasma membrane"/>
    <property type="evidence" value="ECO:0007669"/>
    <property type="project" value="UniProtKB-SubCell"/>
</dbReference>
<keyword evidence="5 7" id="KW-0472">Membrane</keyword>
<keyword evidence="9" id="KW-0449">Lipoprotein</keyword>
<evidence type="ECO:0000256" key="3">
    <source>
        <dbReference type="ARBA" id="ARBA00022692"/>
    </source>
</evidence>
<comment type="similarity">
    <text evidence="6">Belongs to the ABC-4 integral membrane protein family.</text>
</comment>
<feature type="transmembrane region" description="Helical" evidence="7">
    <location>
        <begin position="436"/>
        <end position="457"/>
    </location>
</feature>
<feature type="transmembrane region" description="Helical" evidence="7">
    <location>
        <begin position="321"/>
        <end position="345"/>
    </location>
</feature>
<feature type="transmembrane region" description="Helical" evidence="7">
    <location>
        <begin position="709"/>
        <end position="728"/>
    </location>
</feature>
<dbReference type="PANTHER" id="PTHR30572">
    <property type="entry name" value="MEMBRANE COMPONENT OF TRANSPORTER-RELATED"/>
    <property type="match status" value="1"/>
</dbReference>
<reference evidence="9 10" key="1">
    <citation type="submission" date="2015-01" db="EMBL/GenBank/DDBJ databases">
        <authorList>
            <person name="Aslett A.Martin."/>
            <person name="De Silva Nishadi"/>
        </authorList>
    </citation>
    <scope>NUCLEOTIDE SEQUENCE [LARGE SCALE GENOMIC DNA]</scope>
    <source>
        <strain evidence="9 10">R28058</strain>
    </source>
</reference>
<name>A0A0C7RA93_PARSO</name>
<feature type="transmembrane region" description="Helical" evidence="7">
    <location>
        <begin position="796"/>
        <end position="818"/>
    </location>
</feature>
<keyword evidence="2" id="KW-1003">Cell membrane</keyword>
<proteinExistence type="inferred from homology"/>
<keyword evidence="3 7" id="KW-0812">Transmembrane</keyword>
<keyword evidence="4 7" id="KW-1133">Transmembrane helix</keyword>
<feature type="transmembrane region" description="Helical" evidence="7">
    <location>
        <begin position="365"/>
        <end position="383"/>
    </location>
</feature>
<gene>
    <name evidence="9" type="ORF">R28058_26361</name>
</gene>
<dbReference type="GO" id="GO:0022857">
    <property type="term" value="F:transmembrane transporter activity"/>
    <property type="evidence" value="ECO:0007669"/>
    <property type="project" value="TreeGrafter"/>
</dbReference>
<feature type="transmembrane region" description="Helical" evidence="7">
    <location>
        <begin position="754"/>
        <end position="776"/>
    </location>
</feature>
<evidence type="ECO:0000256" key="6">
    <source>
        <dbReference type="ARBA" id="ARBA00038076"/>
    </source>
</evidence>
<dbReference type="InterPro" id="IPR050250">
    <property type="entry name" value="Macrolide_Exporter_MacB"/>
</dbReference>
<dbReference type="InterPro" id="IPR003838">
    <property type="entry name" value="ABC3_permease_C"/>
</dbReference>
<dbReference type="PANTHER" id="PTHR30572:SF4">
    <property type="entry name" value="ABC TRANSPORTER PERMEASE YTRF"/>
    <property type="match status" value="1"/>
</dbReference>
<comment type="subcellular location">
    <subcellularLocation>
        <location evidence="1">Cell membrane</location>
        <topology evidence="1">Multi-pass membrane protein</topology>
    </subcellularLocation>
</comment>
<evidence type="ECO:0000259" key="8">
    <source>
        <dbReference type="Pfam" id="PF02687"/>
    </source>
</evidence>
<evidence type="ECO:0000256" key="1">
    <source>
        <dbReference type="ARBA" id="ARBA00004651"/>
    </source>
</evidence>
<sequence>MKLENNNQEIIKRITNSSLKSNKGRNTFVVVAIILTTFMLCSIFSIGASIIKNFKIMDIRVTGNAVNIYLNNPREDQIKTIKNLGISKFIGKEINVGEIKIESKEKNKSNIFLKYHDKKSWDKQIIPAISDIKGTYPNKGNEAMISERALELLGKEKYKIGDKIKVSYVNNEGINVEEEFILSGTYRSYGLELNTGYILVSHEFIKNNNLSVLENGQLSITLKNSKKDEASKILESKVKLHEDQLYNYCYDRGKSFKESSINFIVIILVIGVFIVFSGYLLIYNIMYIAVTKDIHFYGLMKTIGTSQSQIKKIVKNQGLKLSAIGIPIGLILGGVISFIMIPSIIGTFSSSNSINPMPSEISFNPLIFIGSSLFSLLTVIISFRKPAKIASSISPIEALRYSGSKKTNVVKNRKSTNGGKLYKMAWNNVFRDKKRAILVFISLSIGIITFLSINTFLDCMSGENYINRFIRNDFEIKNNKAIAEKIDYEFISEIKNLKGVKSVSNFKVSNLQEDSNDIPDLHAQYGVDNIDELDYVMSFQDKIEKSKLENVSPLIIGVDDLAIDRFNENNNIKIDVEDFKSGKIILIDDLYYSNKDKHLIKDKITLKGKYDNYINLKGVQFTNKYRLLPDIGLSAVYISSRQLDKLDKKAVNYKLQINIDKKYEKIINYKLKQISKSKNLSIISKYEKVKEFNEITKTLSITGGGMSTILILIGLLNFINVMVTSIVIRSKEFAIVESIGMTKKQISKMLNLEGMYYAGITTLLVSSFGVAIIFKISEMAKKIYSYAEFVFPSNKFIFLIILIFIICTVTPNIVYKYFSKDSVTERLREMN</sequence>
<dbReference type="OrthoDB" id="1694171at2"/>
<dbReference type="AlphaFoldDB" id="A0A0C7RA93"/>
<organism evidence="9 10">
    <name type="scientific">Paraclostridium sordellii</name>
    <name type="common">Clostridium sordellii</name>
    <dbReference type="NCBI Taxonomy" id="1505"/>
    <lineage>
        <taxon>Bacteria</taxon>
        <taxon>Bacillati</taxon>
        <taxon>Bacillota</taxon>
        <taxon>Clostridia</taxon>
        <taxon>Peptostreptococcales</taxon>
        <taxon>Peptostreptococcaceae</taxon>
        <taxon>Paraclostridium</taxon>
    </lineage>
</organism>
<evidence type="ECO:0000313" key="9">
    <source>
        <dbReference type="EMBL" id="CEQ04919.1"/>
    </source>
</evidence>
<feature type="domain" description="ABC3 transporter permease C-terminal" evidence="8">
    <location>
        <begin position="706"/>
        <end position="820"/>
    </location>
</feature>
<dbReference type="RefSeq" id="WP_055342951.1">
    <property type="nucleotide sequence ID" value="NZ_CDNI01000022.1"/>
</dbReference>
<feature type="domain" description="ABC3 transporter permease C-terminal" evidence="8">
    <location>
        <begin position="269"/>
        <end position="393"/>
    </location>
</feature>
<evidence type="ECO:0000256" key="7">
    <source>
        <dbReference type="SAM" id="Phobius"/>
    </source>
</evidence>